<keyword evidence="12" id="KW-1185">Reference proteome</keyword>
<dbReference type="PANTHER" id="PTHR13011:SF0">
    <property type="entry name" value="GENERAL TRANSCRIPTION FACTOR IIF SUBUNIT 1"/>
    <property type="match status" value="1"/>
</dbReference>
<dbReference type="Gene3D" id="1.10.10.10">
    <property type="entry name" value="Winged helix-like DNA-binding domain superfamily/Winged helix DNA-binding domain"/>
    <property type="match status" value="1"/>
</dbReference>
<dbReference type="GO" id="GO:0005674">
    <property type="term" value="C:transcription factor TFIIF complex"/>
    <property type="evidence" value="ECO:0007669"/>
    <property type="project" value="TreeGrafter"/>
</dbReference>
<evidence type="ECO:0000313" key="11">
    <source>
        <dbReference type="EMBL" id="KAG6519771.1"/>
    </source>
</evidence>
<evidence type="ECO:0000313" key="12">
    <source>
        <dbReference type="Proteomes" id="UP000734854"/>
    </source>
</evidence>
<feature type="compositionally biased region" description="Polar residues" evidence="9">
    <location>
        <begin position="479"/>
        <end position="496"/>
    </location>
</feature>
<feature type="compositionally biased region" description="Basic and acidic residues" evidence="9">
    <location>
        <begin position="498"/>
        <end position="512"/>
    </location>
</feature>
<dbReference type="Pfam" id="PF05793">
    <property type="entry name" value="TFIIF_alpha"/>
    <property type="match status" value="1"/>
</dbReference>
<comment type="caution">
    <text evidence="11">The sequence shown here is derived from an EMBL/GenBank/DDBJ whole genome shotgun (WGS) entry which is preliminary data.</text>
</comment>
<evidence type="ECO:0000256" key="2">
    <source>
        <dbReference type="ARBA" id="ARBA00005249"/>
    </source>
</evidence>
<accession>A0A8J5HMV1</accession>
<protein>
    <recommendedName>
        <fullName evidence="8">Transcription initiation factor IIF subunit alpha</fullName>
    </recommendedName>
</protein>
<gene>
    <name evidence="11" type="ORF">ZIOFF_023279</name>
</gene>
<keyword evidence="10" id="KW-0472">Membrane</keyword>
<evidence type="ECO:0000256" key="6">
    <source>
        <dbReference type="ARBA" id="ARBA00023242"/>
    </source>
</evidence>
<evidence type="ECO:0000256" key="4">
    <source>
        <dbReference type="ARBA" id="ARBA00023125"/>
    </source>
</evidence>
<evidence type="ECO:0000256" key="1">
    <source>
        <dbReference type="ARBA" id="ARBA00004123"/>
    </source>
</evidence>
<feature type="compositionally biased region" description="Acidic residues" evidence="9">
    <location>
        <begin position="458"/>
        <end position="469"/>
    </location>
</feature>
<dbReference type="GO" id="GO:0016251">
    <property type="term" value="F:RNA polymerase II general transcription initiation factor activity"/>
    <property type="evidence" value="ECO:0007669"/>
    <property type="project" value="TreeGrafter"/>
</dbReference>
<dbReference type="PANTHER" id="PTHR13011">
    <property type="entry name" value="TFIIF-ALPHA"/>
    <property type="match status" value="1"/>
</dbReference>
<sequence length="609" mass="69107">MSLDWVLRPCCDRCHSTSDLYGSNCKHMTLCLECGKGMAANRGRCRLCGALITKLIQEYNVQPMANTDEDFHIGRFPSGLPPFSKNSAENRWSLDTEGLQERQLTDIVEQSWSRSLICLIFLIFFVLFLWDTIIFLIWNFIVIVHEKNENKPWILEDETGHHQYQGQVEGPQSSTATRYLLKVHGRDCFAFAVPDGSRYNFRKIAQGKQLTLEEAEEIMNKRRHNATGHGRWMMKTTTSGAASFREVKKNEGISKAEADEGSQVKKWKSNDEGDHSDKGDEDEEEWETRKNRFARNKLGVDDDEGDHSDKGDEDEEEWETRKNRFAGNKLGVDDDEGHHSDKGDEDEKEWETRKNRFTRDKLGVDNDEEGGKGGDFNLDDDDDIEKGDDWEHEQTFTDDDEAVGIDPGEREELDPIPTPPEIKQDEEDEDEENCTLSKSGKEMKQLLIKAAILNEFKGEEEEEDEDDDKDAPKDEPAETSPTNAAQPSGSGCSTPAESKAKSEHSSDDENRNDSLPVKTENTIVKAEAVMNSYKPSVSTKPPSTEAVTEEDIRAAVIVAAEPVKLRDLAAKFKPRVKTSEERHAFAEILKRISKLRKVNGHIYIVLRDK</sequence>
<feature type="compositionally biased region" description="Basic and acidic residues" evidence="9">
    <location>
        <begin position="245"/>
        <end position="258"/>
    </location>
</feature>
<evidence type="ECO:0000256" key="7">
    <source>
        <dbReference type="ARBA" id="ARBA00025232"/>
    </source>
</evidence>
<keyword evidence="5 8" id="KW-0804">Transcription</keyword>
<keyword evidence="10" id="KW-0812">Transmembrane</keyword>
<feature type="compositionally biased region" description="Acidic residues" evidence="9">
    <location>
        <begin position="396"/>
        <end position="414"/>
    </location>
</feature>
<dbReference type="AlphaFoldDB" id="A0A8J5HMV1"/>
<comment type="similarity">
    <text evidence="2 8">Belongs to the TFIIF alpha subunit family.</text>
</comment>
<evidence type="ECO:0000256" key="9">
    <source>
        <dbReference type="SAM" id="MobiDB-lite"/>
    </source>
</evidence>
<reference evidence="11 12" key="1">
    <citation type="submission" date="2020-08" db="EMBL/GenBank/DDBJ databases">
        <title>Plant Genome Project.</title>
        <authorList>
            <person name="Zhang R.-G."/>
        </authorList>
    </citation>
    <scope>NUCLEOTIDE SEQUENCE [LARGE SCALE GENOMIC DNA]</scope>
    <source>
        <tissue evidence="11">Rhizome</tissue>
    </source>
</reference>
<dbReference type="Proteomes" id="UP000734854">
    <property type="component" value="Unassembled WGS sequence"/>
</dbReference>
<keyword evidence="10" id="KW-1133">Transmembrane helix</keyword>
<feature type="compositionally biased region" description="Basic and acidic residues" evidence="9">
    <location>
        <begin position="350"/>
        <end position="372"/>
    </location>
</feature>
<dbReference type="GO" id="GO:0001096">
    <property type="term" value="F:TFIIF-class transcription factor complex binding"/>
    <property type="evidence" value="ECO:0007669"/>
    <property type="project" value="TreeGrafter"/>
</dbReference>
<dbReference type="InterPro" id="IPR036388">
    <property type="entry name" value="WH-like_DNA-bd_sf"/>
</dbReference>
<evidence type="ECO:0000256" key="8">
    <source>
        <dbReference type="RuleBase" id="RU366044"/>
    </source>
</evidence>
<comment type="function">
    <text evidence="7 8">TFIIF is a general transcription initiation factor that binds to RNA polymerase II and helps to recruit it to the initiation complex in collaboration with TFIIB. It promotes transcription elongation.</text>
</comment>
<feature type="compositionally biased region" description="Basic and acidic residues" evidence="9">
    <location>
        <begin position="268"/>
        <end position="278"/>
    </location>
</feature>
<dbReference type="SUPFAM" id="SSF46785">
    <property type="entry name" value="Winged helix' DNA-binding domain"/>
    <property type="match status" value="1"/>
</dbReference>
<dbReference type="GO" id="GO:0032968">
    <property type="term" value="P:positive regulation of transcription elongation by RNA polymerase II"/>
    <property type="evidence" value="ECO:0007669"/>
    <property type="project" value="InterPro"/>
</dbReference>
<feature type="region of interest" description="Disordered" evidence="9">
    <location>
        <begin position="223"/>
        <end position="521"/>
    </location>
</feature>
<dbReference type="InterPro" id="IPR008851">
    <property type="entry name" value="TFIIF-alpha"/>
</dbReference>
<dbReference type="EMBL" id="JACMSC010000006">
    <property type="protein sequence ID" value="KAG6519771.1"/>
    <property type="molecule type" value="Genomic_DNA"/>
</dbReference>
<proteinExistence type="inferred from homology"/>
<feature type="compositionally biased region" description="Acidic residues" evidence="9">
    <location>
        <begin position="424"/>
        <end position="433"/>
    </location>
</feature>
<keyword evidence="6 8" id="KW-0539">Nucleus</keyword>
<name>A0A8J5HMV1_ZINOF</name>
<evidence type="ECO:0000256" key="10">
    <source>
        <dbReference type="SAM" id="Phobius"/>
    </source>
</evidence>
<feature type="compositionally biased region" description="Acidic residues" evidence="9">
    <location>
        <begin position="301"/>
        <end position="318"/>
    </location>
</feature>
<dbReference type="GO" id="GO:0003677">
    <property type="term" value="F:DNA binding"/>
    <property type="evidence" value="ECO:0007669"/>
    <property type="project" value="UniProtKB-KW"/>
</dbReference>
<keyword evidence="3 8" id="KW-0805">Transcription regulation</keyword>
<feature type="transmembrane region" description="Helical" evidence="10">
    <location>
        <begin position="116"/>
        <end position="141"/>
    </location>
</feature>
<evidence type="ECO:0000256" key="3">
    <source>
        <dbReference type="ARBA" id="ARBA00023015"/>
    </source>
</evidence>
<keyword evidence="4 8" id="KW-0238">DNA-binding</keyword>
<comment type="subcellular location">
    <subcellularLocation>
        <location evidence="1 8">Nucleus</location>
    </subcellularLocation>
</comment>
<feature type="compositionally biased region" description="Acidic residues" evidence="9">
    <location>
        <begin position="377"/>
        <end position="386"/>
    </location>
</feature>
<dbReference type="GO" id="GO:0006367">
    <property type="term" value="P:transcription initiation at RNA polymerase II promoter"/>
    <property type="evidence" value="ECO:0007669"/>
    <property type="project" value="InterPro"/>
</dbReference>
<dbReference type="InterPro" id="IPR011039">
    <property type="entry name" value="TFIIF_interaction"/>
</dbReference>
<organism evidence="11 12">
    <name type="scientific">Zingiber officinale</name>
    <name type="common">Ginger</name>
    <name type="synonym">Amomum zingiber</name>
    <dbReference type="NCBI Taxonomy" id="94328"/>
    <lineage>
        <taxon>Eukaryota</taxon>
        <taxon>Viridiplantae</taxon>
        <taxon>Streptophyta</taxon>
        <taxon>Embryophyta</taxon>
        <taxon>Tracheophyta</taxon>
        <taxon>Spermatophyta</taxon>
        <taxon>Magnoliopsida</taxon>
        <taxon>Liliopsida</taxon>
        <taxon>Zingiberales</taxon>
        <taxon>Zingiberaceae</taxon>
        <taxon>Zingiber</taxon>
    </lineage>
</organism>
<dbReference type="SUPFAM" id="SSF50916">
    <property type="entry name" value="Rap30/74 interaction domains"/>
    <property type="match status" value="1"/>
</dbReference>
<dbReference type="InterPro" id="IPR036390">
    <property type="entry name" value="WH_DNA-bd_sf"/>
</dbReference>
<evidence type="ECO:0000256" key="5">
    <source>
        <dbReference type="ARBA" id="ARBA00023163"/>
    </source>
</evidence>